<feature type="transmembrane region" description="Helical" evidence="6">
    <location>
        <begin position="35"/>
        <end position="60"/>
    </location>
</feature>
<evidence type="ECO:0000256" key="5">
    <source>
        <dbReference type="ARBA" id="ARBA00023136"/>
    </source>
</evidence>
<evidence type="ECO:0000313" key="9">
    <source>
        <dbReference type="Proteomes" id="UP000683139"/>
    </source>
</evidence>
<keyword evidence="4 6" id="KW-1133">Transmembrane helix</keyword>
<evidence type="ECO:0000256" key="6">
    <source>
        <dbReference type="SAM" id="Phobius"/>
    </source>
</evidence>
<feature type="transmembrane region" description="Helical" evidence="6">
    <location>
        <begin position="201"/>
        <end position="222"/>
    </location>
</feature>
<feature type="domain" description="Major facilitator superfamily (MFS) profile" evidence="7">
    <location>
        <begin position="2"/>
        <end position="377"/>
    </location>
</feature>
<evidence type="ECO:0000256" key="2">
    <source>
        <dbReference type="ARBA" id="ARBA00022448"/>
    </source>
</evidence>
<feature type="transmembrane region" description="Helical" evidence="6">
    <location>
        <begin position="157"/>
        <end position="180"/>
    </location>
</feature>
<name>A0A919YN03_9BACL</name>
<evidence type="ECO:0000313" key="8">
    <source>
        <dbReference type="EMBL" id="GIP16225.1"/>
    </source>
</evidence>
<keyword evidence="3 6" id="KW-0812">Transmembrane</keyword>
<feature type="transmembrane region" description="Helical" evidence="6">
    <location>
        <begin position="72"/>
        <end position="90"/>
    </location>
</feature>
<dbReference type="RefSeq" id="WP_213514501.1">
    <property type="nucleotide sequence ID" value="NZ_BOSE01000003.1"/>
</dbReference>
<protein>
    <submittedName>
        <fullName evidence="8">MFS transporter</fullName>
    </submittedName>
</protein>
<keyword evidence="2" id="KW-0813">Transport</keyword>
<dbReference type="SUPFAM" id="SSF103473">
    <property type="entry name" value="MFS general substrate transporter"/>
    <property type="match status" value="1"/>
</dbReference>
<comment type="subcellular location">
    <subcellularLocation>
        <location evidence="1">Cell membrane</location>
        <topology evidence="1">Multi-pass membrane protein</topology>
    </subcellularLocation>
</comment>
<organism evidence="8 9">
    <name type="scientific">Paenibacillus montaniterrae</name>
    <dbReference type="NCBI Taxonomy" id="429341"/>
    <lineage>
        <taxon>Bacteria</taxon>
        <taxon>Bacillati</taxon>
        <taxon>Bacillota</taxon>
        <taxon>Bacilli</taxon>
        <taxon>Bacillales</taxon>
        <taxon>Paenibacillaceae</taxon>
        <taxon>Paenibacillus</taxon>
    </lineage>
</organism>
<dbReference type="Pfam" id="PF07690">
    <property type="entry name" value="MFS_1"/>
    <property type="match status" value="1"/>
</dbReference>
<dbReference type="InterPro" id="IPR052524">
    <property type="entry name" value="MFS_Cyanate_Porter"/>
</dbReference>
<feature type="transmembrane region" description="Helical" evidence="6">
    <location>
        <begin position="266"/>
        <end position="284"/>
    </location>
</feature>
<dbReference type="EMBL" id="BOSE01000003">
    <property type="protein sequence ID" value="GIP16225.1"/>
    <property type="molecule type" value="Genomic_DNA"/>
</dbReference>
<feature type="transmembrane region" description="Helical" evidence="6">
    <location>
        <begin position="352"/>
        <end position="373"/>
    </location>
</feature>
<feature type="transmembrane region" description="Helical" evidence="6">
    <location>
        <begin position="234"/>
        <end position="254"/>
    </location>
</feature>
<evidence type="ECO:0000256" key="3">
    <source>
        <dbReference type="ARBA" id="ARBA00022692"/>
    </source>
</evidence>
<comment type="caution">
    <text evidence="8">The sequence shown here is derived from an EMBL/GenBank/DDBJ whole genome shotgun (WGS) entry which is preliminary data.</text>
</comment>
<keyword evidence="9" id="KW-1185">Reference proteome</keyword>
<dbReference type="GO" id="GO:0022857">
    <property type="term" value="F:transmembrane transporter activity"/>
    <property type="evidence" value="ECO:0007669"/>
    <property type="project" value="InterPro"/>
</dbReference>
<feature type="transmembrane region" description="Helical" evidence="6">
    <location>
        <begin position="96"/>
        <end position="117"/>
    </location>
</feature>
<dbReference type="InterPro" id="IPR036259">
    <property type="entry name" value="MFS_trans_sf"/>
</dbReference>
<dbReference type="InterPro" id="IPR011701">
    <property type="entry name" value="MFS"/>
</dbReference>
<dbReference type="AlphaFoldDB" id="A0A919YN03"/>
<accession>A0A919YN03</accession>
<feature type="transmembrane region" description="Helical" evidence="6">
    <location>
        <begin position="290"/>
        <end position="309"/>
    </location>
</feature>
<evidence type="ECO:0000259" key="7">
    <source>
        <dbReference type="PROSITE" id="PS50850"/>
    </source>
</evidence>
<dbReference type="PANTHER" id="PTHR23523:SF2">
    <property type="entry name" value="2-NITROIMIDAZOLE TRANSPORTER"/>
    <property type="match status" value="1"/>
</dbReference>
<reference evidence="8" key="1">
    <citation type="submission" date="2021-03" db="EMBL/GenBank/DDBJ databases">
        <title>Antimicrobial resistance genes in bacteria isolated from Japanese honey, and their potential for conferring macrolide and lincosamide resistance in the American foulbrood pathogen Paenibacillus larvae.</title>
        <authorList>
            <person name="Okamoto M."/>
            <person name="Kumagai M."/>
            <person name="Kanamori H."/>
            <person name="Takamatsu D."/>
        </authorList>
    </citation>
    <scope>NUCLEOTIDE SEQUENCE</scope>
    <source>
        <strain evidence="8">J40TS1</strain>
    </source>
</reference>
<sequence>MKKLYLLLAIIIASLNLRPIITSVAPLLGSLQSELGMSGLLASLLTTLPVFCMGIFAPAATKLRDRLGLERTIFFAVLLITLATAARGIIGSAAMLVISAFVGGVGISLAGPLLSGFIKKYFPTKPSLVSLYSAAMTVGAALASALSVPIFEGSGHSFTLALSCWSLLGVVALIVWAFFLREKGTRGNVVKTRLPLRNKRALLLTIFFGLMASMFYTVTAWISPIAHSFGYSKTGSAMMLTIFTIVQVPVSLIIPGLAAKTGRRRFFLITCSVFELAGVIMLLLHLPMLPAVICLGIGAGGLFPLALMLPIVETNSSEEAGSWSAMSQCGGYIIGAMGPMLVGVIYDHAGSFKAALLAMLVIVLVMIGVQTFITDRKPEAQVSS</sequence>
<evidence type="ECO:0000256" key="4">
    <source>
        <dbReference type="ARBA" id="ARBA00022989"/>
    </source>
</evidence>
<dbReference type="Gene3D" id="1.20.1250.20">
    <property type="entry name" value="MFS general substrate transporter like domains"/>
    <property type="match status" value="2"/>
</dbReference>
<dbReference type="Proteomes" id="UP000683139">
    <property type="component" value="Unassembled WGS sequence"/>
</dbReference>
<dbReference type="InterPro" id="IPR020846">
    <property type="entry name" value="MFS_dom"/>
</dbReference>
<feature type="transmembrane region" description="Helical" evidence="6">
    <location>
        <begin position="329"/>
        <end position="346"/>
    </location>
</feature>
<gene>
    <name evidence="8" type="ORF">J40TS1_18670</name>
</gene>
<dbReference type="PANTHER" id="PTHR23523">
    <property type="match status" value="1"/>
</dbReference>
<evidence type="ECO:0000256" key="1">
    <source>
        <dbReference type="ARBA" id="ARBA00004651"/>
    </source>
</evidence>
<dbReference type="GO" id="GO:0005886">
    <property type="term" value="C:plasma membrane"/>
    <property type="evidence" value="ECO:0007669"/>
    <property type="project" value="UniProtKB-SubCell"/>
</dbReference>
<dbReference type="PROSITE" id="PS50850">
    <property type="entry name" value="MFS"/>
    <property type="match status" value="1"/>
</dbReference>
<feature type="transmembrane region" description="Helical" evidence="6">
    <location>
        <begin position="129"/>
        <end position="151"/>
    </location>
</feature>
<proteinExistence type="predicted"/>
<keyword evidence="5 6" id="KW-0472">Membrane</keyword>